<reference evidence="2" key="1">
    <citation type="submission" date="2022-11" db="UniProtKB">
        <authorList>
            <consortium name="WormBaseParasite"/>
        </authorList>
    </citation>
    <scope>IDENTIFICATION</scope>
</reference>
<organism evidence="1 2">
    <name type="scientific">Panagrolaimus sp. PS1159</name>
    <dbReference type="NCBI Taxonomy" id="55785"/>
    <lineage>
        <taxon>Eukaryota</taxon>
        <taxon>Metazoa</taxon>
        <taxon>Ecdysozoa</taxon>
        <taxon>Nematoda</taxon>
        <taxon>Chromadorea</taxon>
        <taxon>Rhabditida</taxon>
        <taxon>Tylenchina</taxon>
        <taxon>Panagrolaimomorpha</taxon>
        <taxon>Panagrolaimoidea</taxon>
        <taxon>Panagrolaimidae</taxon>
        <taxon>Panagrolaimus</taxon>
    </lineage>
</organism>
<protein>
    <submittedName>
        <fullName evidence="2">C-type lectin domain-containing protein</fullName>
    </submittedName>
</protein>
<proteinExistence type="predicted"/>
<evidence type="ECO:0000313" key="2">
    <source>
        <dbReference type="WBParaSite" id="PS1159_v2.g18213.t1"/>
    </source>
</evidence>
<dbReference type="WBParaSite" id="PS1159_v2.g18213.t1">
    <property type="protein sequence ID" value="PS1159_v2.g18213.t1"/>
    <property type="gene ID" value="PS1159_v2.g18213"/>
</dbReference>
<sequence>MRRTAASALLVTFLTLFAVTDADTVQSKECVFTNSKKNSCLYFVDSKEMNHEGAVDYCFNKFNGQLPIVYKSYDEATEVMKRYFWWSEADMNVKQIRFGMTHRYRDKPEVYDYTYINPLKYMGVDVDMAIWNRSFPDPDPKTITMTYEMYDDANFNRTDLVESGNDDRRYWEYMSLNPSNMKWSNVNFFRKIPFVCEVPRFPKAFCEDGWWLHMKSRSCFKLVESATNFIDAAMNCRALKSNLASINDETENHLALKMINASQNRDGKDGPLIQEKNNKIWFGLRHDALKAHNNAQAPADKKSREYAKYFQENLGFNVDGTPTSDFTYFGTGQPDGFNYNGGQQNNHGVLLKENCFLFEEIQPGGDQNREWHDYSCTETMAWSFCRKMASTQPYPKK</sequence>
<dbReference type="Proteomes" id="UP000887580">
    <property type="component" value="Unplaced"/>
</dbReference>
<name>A0AC35FJV1_9BILA</name>
<accession>A0AC35FJV1</accession>
<evidence type="ECO:0000313" key="1">
    <source>
        <dbReference type="Proteomes" id="UP000887580"/>
    </source>
</evidence>